<dbReference type="Proteomes" id="UP000677054">
    <property type="component" value="Unassembled WGS sequence"/>
</dbReference>
<keyword evidence="1" id="KW-0547">Nucleotide-binding</keyword>
<dbReference type="GO" id="GO:0005524">
    <property type="term" value="F:ATP binding"/>
    <property type="evidence" value="ECO:0007669"/>
    <property type="project" value="UniProtKB-KW"/>
</dbReference>
<reference evidence="4" key="1">
    <citation type="submission" date="2020-11" db="EMBL/GenBank/DDBJ databases">
        <authorList>
            <person name="Tran Van P."/>
        </authorList>
    </citation>
    <scope>NUCLEOTIDE SEQUENCE</scope>
</reference>
<dbReference type="Gene3D" id="2.30.30.360">
    <property type="entry name" value="Myosin S1 fragment, N-terminal"/>
    <property type="match status" value="1"/>
</dbReference>
<dbReference type="AlphaFoldDB" id="A0A7R9AA76"/>
<evidence type="ECO:0000256" key="2">
    <source>
        <dbReference type="ARBA" id="ARBA00022840"/>
    </source>
</evidence>
<evidence type="ECO:0000259" key="3">
    <source>
        <dbReference type="PROSITE" id="PS51844"/>
    </source>
</evidence>
<keyword evidence="5" id="KW-1185">Reference proteome</keyword>
<dbReference type="PROSITE" id="PS51844">
    <property type="entry name" value="SH3_LIKE"/>
    <property type="match status" value="1"/>
</dbReference>
<dbReference type="EMBL" id="LR902334">
    <property type="protein sequence ID" value="CAD7250372.1"/>
    <property type="molecule type" value="Genomic_DNA"/>
</dbReference>
<sequence length="101" mass="11560">MGLKREAKNEFSLKPVTLADFGIPKKSVDQVMERQKVWVPQVEEGFILGHIVDLGTEEVTVQPTDKRFKPITCPFDRVYPAEEDEGKDVDDNCKVHSLFRI</sequence>
<name>A0A7R9AA76_9CRUS</name>
<dbReference type="GO" id="GO:0051015">
    <property type="term" value="F:actin filament binding"/>
    <property type="evidence" value="ECO:0007669"/>
    <property type="project" value="InterPro"/>
</dbReference>
<proteinExistence type="predicted"/>
<evidence type="ECO:0000313" key="5">
    <source>
        <dbReference type="Proteomes" id="UP000677054"/>
    </source>
</evidence>
<accession>A0A7R9AA76</accession>
<gene>
    <name evidence="4" type="ORF">DSTB1V02_LOCUS10149</name>
</gene>
<dbReference type="SUPFAM" id="SSF50084">
    <property type="entry name" value="Myosin S1 fragment, N-terminal domain"/>
    <property type="match status" value="1"/>
</dbReference>
<keyword evidence="2" id="KW-0067">ATP-binding</keyword>
<evidence type="ECO:0000313" key="4">
    <source>
        <dbReference type="EMBL" id="CAD7250372.1"/>
    </source>
</evidence>
<organism evidence="4">
    <name type="scientific">Darwinula stevensoni</name>
    <dbReference type="NCBI Taxonomy" id="69355"/>
    <lineage>
        <taxon>Eukaryota</taxon>
        <taxon>Metazoa</taxon>
        <taxon>Ecdysozoa</taxon>
        <taxon>Arthropoda</taxon>
        <taxon>Crustacea</taxon>
        <taxon>Oligostraca</taxon>
        <taxon>Ostracoda</taxon>
        <taxon>Podocopa</taxon>
        <taxon>Podocopida</taxon>
        <taxon>Darwinulocopina</taxon>
        <taxon>Darwinuloidea</taxon>
        <taxon>Darwinulidae</taxon>
        <taxon>Darwinula</taxon>
    </lineage>
</organism>
<protein>
    <recommendedName>
        <fullName evidence="3">Myosin N-terminal SH3-like domain-containing protein</fullName>
    </recommendedName>
</protein>
<dbReference type="Pfam" id="PF02736">
    <property type="entry name" value="Myosin_N"/>
    <property type="match status" value="1"/>
</dbReference>
<dbReference type="EMBL" id="CAJPEV010002817">
    <property type="protein sequence ID" value="CAG0898128.1"/>
    <property type="molecule type" value="Genomic_DNA"/>
</dbReference>
<evidence type="ECO:0000256" key="1">
    <source>
        <dbReference type="ARBA" id="ARBA00022741"/>
    </source>
</evidence>
<dbReference type="OrthoDB" id="6108017at2759"/>
<dbReference type="InterPro" id="IPR008989">
    <property type="entry name" value="Myosin_S1_N"/>
</dbReference>
<dbReference type="InterPro" id="IPR004009">
    <property type="entry name" value="SH3_Myosin"/>
</dbReference>
<dbReference type="GO" id="GO:0016459">
    <property type="term" value="C:myosin complex"/>
    <property type="evidence" value="ECO:0007669"/>
    <property type="project" value="InterPro"/>
</dbReference>
<feature type="domain" description="Myosin N-terminal SH3-like" evidence="3">
    <location>
        <begin position="32"/>
        <end position="83"/>
    </location>
</feature>
<dbReference type="GO" id="GO:0003774">
    <property type="term" value="F:cytoskeletal motor activity"/>
    <property type="evidence" value="ECO:0007669"/>
    <property type="project" value="InterPro"/>
</dbReference>